<dbReference type="InterPro" id="IPR035892">
    <property type="entry name" value="C2_domain_sf"/>
</dbReference>
<dbReference type="InterPro" id="IPR043161">
    <property type="entry name" value="DOCK_C_lobe_A"/>
</dbReference>
<dbReference type="InterPro" id="IPR027007">
    <property type="entry name" value="C2_DOCK-type_domain"/>
</dbReference>
<comment type="similarity">
    <text evidence="11">Belongs to the class I-like SAM-binding methyltransferase superfamily. RsmB/NOP family.</text>
</comment>
<feature type="binding site" evidence="11">
    <location>
        <position position="247"/>
    </location>
    <ligand>
        <name>S-adenosyl-L-methionine</name>
        <dbReference type="ChEBI" id="CHEBI:59789"/>
    </ligand>
</feature>
<comment type="subcellular location">
    <subcellularLocation>
        <location evidence="1">Nucleus</location>
    </subcellularLocation>
</comment>
<accession>A0A811JTW4</accession>
<evidence type="ECO:0000313" key="15">
    <source>
        <dbReference type="EMBL" id="CAD5206680.1"/>
    </source>
</evidence>
<keyword evidence="9" id="KW-0539">Nucleus</keyword>
<dbReference type="GO" id="GO:0016428">
    <property type="term" value="F:tRNA (cytidine-5-)-methyltransferase activity"/>
    <property type="evidence" value="ECO:0007669"/>
    <property type="project" value="InterPro"/>
</dbReference>
<feature type="domain" description="SAM-dependent MTase RsmB/NOP-type" evidence="14">
    <location>
        <begin position="54"/>
        <end position="405"/>
    </location>
</feature>
<dbReference type="PROSITE" id="PS51650">
    <property type="entry name" value="C2_DOCK"/>
    <property type="match status" value="1"/>
</dbReference>
<comment type="caution">
    <text evidence="11">Lacks conserved residue(s) required for the propagation of feature annotation.</text>
</comment>
<feature type="domain" description="C2 DOCK-type" evidence="12">
    <location>
        <begin position="957"/>
        <end position="1117"/>
    </location>
</feature>
<dbReference type="GO" id="GO:0005737">
    <property type="term" value="C:cytoplasm"/>
    <property type="evidence" value="ECO:0007669"/>
    <property type="project" value="TreeGrafter"/>
</dbReference>
<dbReference type="Pfam" id="PF06920">
    <property type="entry name" value="DHR-2_Lobe_A"/>
    <property type="match status" value="1"/>
</dbReference>
<dbReference type="Proteomes" id="UP000614601">
    <property type="component" value="Unassembled WGS sequence"/>
</dbReference>
<dbReference type="InterPro" id="IPR057285">
    <property type="entry name" value="Pre-PUA_NSUN2"/>
</dbReference>
<evidence type="ECO:0000256" key="8">
    <source>
        <dbReference type="ARBA" id="ARBA00022884"/>
    </source>
</evidence>
<dbReference type="InterPro" id="IPR049560">
    <property type="entry name" value="MeTrfase_RsmB-F_NOP2_cat"/>
</dbReference>
<keyword evidence="3" id="KW-0820">tRNA-binding</keyword>
<dbReference type="InterPro" id="IPR027357">
    <property type="entry name" value="DOCKER_dom"/>
</dbReference>
<evidence type="ECO:0000256" key="9">
    <source>
        <dbReference type="ARBA" id="ARBA00023242"/>
    </source>
</evidence>
<dbReference type="EMBL" id="CAJFDH010000001">
    <property type="protein sequence ID" value="CAD5206680.1"/>
    <property type="molecule type" value="Genomic_DNA"/>
</dbReference>
<keyword evidence="4 11" id="KW-0489">Methyltransferase</keyword>
<dbReference type="EC" id="2.1.1.203" evidence="2"/>
<comment type="similarity">
    <text evidence="10">Belongs to the DOCK family.</text>
</comment>
<dbReference type="EMBL" id="CAJFCW020000001">
    <property type="protein sequence ID" value="CAG9082747.1"/>
    <property type="molecule type" value="Genomic_DNA"/>
</dbReference>
<keyword evidence="6 11" id="KW-0949">S-adenosyl-L-methionine</keyword>
<keyword evidence="7" id="KW-0819">tRNA processing</keyword>
<dbReference type="InterPro" id="IPR046769">
    <property type="entry name" value="DOCKER_Lobe_A"/>
</dbReference>
<dbReference type="PROSITE" id="PS51651">
    <property type="entry name" value="DOCKER"/>
    <property type="match status" value="1"/>
</dbReference>
<protein>
    <recommendedName>
        <fullName evidence="2">tRNA (cytosine(34)-C(5))-methyltransferase</fullName>
        <ecNumber evidence="2">2.1.1.203</ecNumber>
    </recommendedName>
</protein>
<keyword evidence="8 11" id="KW-0694">RNA-binding</keyword>
<feature type="binding site" evidence="11">
    <location>
        <position position="196"/>
    </location>
    <ligand>
        <name>S-adenosyl-L-methionine</name>
        <dbReference type="ChEBI" id="CHEBI:59789"/>
    </ligand>
</feature>
<comment type="caution">
    <text evidence="15">The sequence shown here is derived from an EMBL/GenBank/DDBJ whole genome shotgun (WGS) entry which is preliminary data.</text>
</comment>
<dbReference type="OrthoDB" id="6093671at2759"/>
<feature type="binding site" evidence="11">
    <location>
        <position position="224"/>
    </location>
    <ligand>
        <name>S-adenosyl-L-methionine</name>
        <dbReference type="ChEBI" id="CHEBI:59789"/>
    </ligand>
</feature>
<dbReference type="InterPro" id="IPR023267">
    <property type="entry name" value="RCMT"/>
</dbReference>
<dbReference type="InterPro" id="IPR029063">
    <property type="entry name" value="SAM-dependent_MTases_sf"/>
</dbReference>
<dbReference type="Gene3D" id="3.40.50.150">
    <property type="entry name" value="Vaccinia Virus protein VP39"/>
    <property type="match status" value="1"/>
</dbReference>
<evidence type="ECO:0000256" key="3">
    <source>
        <dbReference type="ARBA" id="ARBA00022555"/>
    </source>
</evidence>
<dbReference type="FunFam" id="3.40.50.150:FF:000271">
    <property type="entry name" value="NOL1/NOP2/Sun family protein"/>
    <property type="match status" value="1"/>
</dbReference>
<dbReference type="PRINTS" id="PR02011">
    <property type="entry name" value="RCMTNCL1"/>
</dbReference>
<dbReference type="Gene3D" id="2.60.40.150">
    <property type="entry name" value="C2 domain"/>
    <property type="match status" value="1"/>
</dbReference>
<dbReference type="Proteomes" id="UP000783686">
    <property type="component" value="Unassembled WGS sequence"/>
</dbReference>
<feature type="domain" description="DOCKER" evidence="13">
    <location>
        <begin position="1665"/>
        <end position="2088"/>
    </location>
</feature>
<dbReference type="InterPro" id="IPR001678">
    <property type="entry name" value="MeTrfase_RsmB-F_NOP2_dom"/>
</dbReference>
<evidence type="ECO:0000256" key="6">
    <source>
        <dbReference type="ARBA" id="ARBA00022691"/>
    </source>
</evidence>
<sequence length="2108" mass="241388">MGRKFKRDGNKNKTQDVKGVRGNYHLDEIIKENDMVFDYYKKQGVIHGDEWNDFQSILKTDLPSAFRIQSSLEERDVLDSVLHSKFIDGLKSNPDVTAVPEKLSFVPYAYQMNASRAEVRSVQALKDLHEFLISETEIGNISRQEAVSMVPPLLLDVQPEHLILDACASPGSKTTQIIELMHKDNPNPSGLLVANDINNQRCYLLVHQTLKRLPTANCVVVNQDASEMPAIINEKDEPILYDRILCDVICSGDGTFRKNLELWNSWNPQKGLNLHKIQQNIARRCLELLKVGGLMVYSTCSLNPIEDEAVVAHMLKTYEGAFELVDVSDKLPGLKRSPGLSTWKVFNAEMKEYENMASCNDKFIVPSMFPPSPEVAENLHLDRSFRILPHAQNSGGFYVAVFRKIKEIPISSRATAKYIRPPPQKKRKFNKEDPFVFLDSEVNDLKSTLKEHFGIQDDFPYNNLLVRVANVEKKKGIYYVNDQLRNFLKYNLERFHLVNAGVLLMKKVAKVSPCDYRLSQDGISFISTYINKRQIEVNEDDIARILLGVNDQHYVGFEHLDGKDKFAGLDPGTVVLVVDIRGIKKKICAWMGAQTISAFVSREEKIHLLTLLDKDTTPLRSQAISSRRAKADKGRFQQDIDAEKMIVKYCIVVEEFSPSEEDVEACPVPLESLAIGDILQILSSTEGWYFGIKIGSHECMFSHSCVVPLDLDQTDGLNLDMFLSIHSWNQAITKMFQESVESVNDMSKVMVTYLQSISHNDLKNNIQMLDINSKLGLPFLVSSVTEYDKTDIIDFHKTYDTAQTQTIKQISGVLPSNESNNFNVLVKLKPQFTHNYMITVTLLDGRSTFPLFQSFSCCSDDASSEFIYNRVSTEDYHRRELSFHFQLFDVASKTQPKRFVTSVIKKFPLCTSQTGNLKAEVVFDDITGLIQLDLYYNEFDESAMTLQRLFLTSDDSRNETFVVISLPDSSFRNEDIVVQGELWSNLDEVINEGLVKRSKNGPSAVRQFRTLVPSKCKYDEIVEMSLPDNDNKDIHLRITVYDLHDNIIGLSFLNVIEHGVLLSDGRYELNIYRTELVNELKAHSYLKLPSLKRDVDLSSVHGNYNIIDSTFISCLSCSVSSVLSQNKILMQYLRANDESDLVGITSTLSGANPFDFKYLMPQIMDKTFFLLRSSERVSLMAFDFLTCIFHWYDSELYNHITDAVNDCLANFRHPHADKILLRHLKAKFKSFNDHPEYGHAKLDLIKVCSSIHKLIEFITAARTCGVSGLEGLSEEFEEVMTLALSSVAADNEIWRHIPELARMIDPLLEYEVFDSDVIYEFVEKVLLTLSEERTVVKIGFLGNVLKSKLFKTDCNLGILKTMINYICNVLNSAIKQPKNAELLRLLLSTLYDVLKLIQRFSVFRMEVLTFFINNCFEPIVDLFLLMSATGLQRSFIIYIMAVCDMCNAEIWSIYRQKASDFSTFCNNLLEAFVVICKNNSIPASWTLLVSQMYVIMMGSVMAIQNIAIRQGITILDSSNMLQLLNHVKSHLDSDASHSSLLLQRFTTVFQDYVSTVDFHQQLNLVVSFGEASNPYFRNTLISFMKSTRFVEAMDTVFMCFWELPTSESHMDLVQELCNHAYHTSSLEHKTMEVFSLLVAALIQYKKYKKLDEGWMYTLISLSQIRSFASQRGLHKSWATVVKESHDILIYNQNLNEAGKLLEYATEEIQWCNSKLSEKHQQLQIAFGTTTSSQKELKETFFLKAVEYFEAEELYELSIRLHKELLAVYESVFYEYDRVAELMTKLSTLYGNVAKKQRMEYHFFLVGFYGIGHPEPLRNRSFIMKGEKLELWDQFRQNILHTMGGEYLDIMKQIEAGFVLNPPRLNSRHIAVIPLNPVISSMEYNQELAKNPLLAWYYKHNDLAIFELHRPFQLKQSEFTTLEVSETNSTWIKPFRFSIYNTLPGILPFGQLATFTVLNHMNPIQVACYNLKEMNNKLFYYTEMLKKQFKEFEMALHGQVRGILQADVGGGVQNYLKFFDQINAEEHTTELNDLLTTICQHLSILEESVDVCRRNSPESTFVQFIVESFNTYKAKLADHISQAQSNITSKYPPLPARTSALHSNKLRVK</sequence>
<evidence type="ECO:0000259" key="14">
    <source>
        <dbReference type="PROSITE" id="PS51686"/>
    </source>
</evidence>
<dbReference type="GO" id="GO:0005634">
    <property type="term" value="C:nucleus"/>
    <property type="evidence" value="ECO:0007669"/>
    <property type="project" value="UniProtKB-SubCell"/>
</dbReference>
<keyword evidence="5 11" id="KW-0808">Transferase</keyword>
<dbReference type="Gene3D" id="1.20.58.740">
    <property type="match status" value="1"/>
</dbReference>
<evidence type="ECO:0000256" key="10">
    <source>
        <dbReference type="PROSITE-ProRule" id="PRU00983"/>
    </source>
</evidence>
<evidence type="ECO:0000256" key="2">
    <source>
        <dbReference type="ARBA" id="ARBA00012629"/>
    </source>
</evidence>
<dbReference type="Gene3D" id="1.25.40.410">
    <property type="match status" value="1"/>
</dbReference>
<dbReference type="InterPro" id="IPR043162">
    <property type="entry name" value="DOCK_C_lobe_C"/>
</dbReference>
<dbReference type="Pfam" id="PF01189">
    <property type="entry name" value="Methyltr_RsmB-F"/>
    <property type="match status" value="1"/>
</dbReference>
<reference evidence="15" key="1">
    <citation type="submission" date="2020-09" db="EMBL/GenBank/DDBJ databases">
        <authorList>
            <person name="Kikuchi T."/>
        </authorList>
    </citation>
    <scope>NUCLEOTIDE SEQUENCE</scope>
    <source>
        <strain evidence="15">SH1</strain>
    </source>
</reference>
<evidence type="ECO:0000256" key="1">
    <source>
        <dbReference type="ARBA" id="ARBA00004123"/>
    </source>
</evidence>
<dbReference type="InterPro" id="IPR023270">
    <property type="entry name" value="RCMT_NCL1"/>
</dbReference>
<dbReference type="PRINTS" id="PR02008">
    <property type="entry name" value="RCMTFAMILY"/>
</dbReference>
<dbReference type="SUPFAM" id="SSF53335">
    <property type="entry name" value="S-adenosyl-L-methionine-dependent methyltransferases"/>
    <property type="match status" value="1"/>
</dbReference>
<evidence type="ECO:0000256" key="5">
    <source>
        <dbReference type="ARBA" id="ARBA00022679"/>
    </source>
</evidence>
<dbReference type="PROSITE" id="PS51686">
    <property type="entry name" value="SAM_MT_RSMB_NOP"/>
    <property type="match status" value="1"/>
</dbReference>
<evidence type="ECO:0000313" key="16">
    <source>
        <dbReference type="Proteomes" id="UP000614601"/>
    </source>
</evidence>
<evidence type="ECO:0000256" key="4">
    <source>
        <dbReference type="ARBA" id="ARBA00022603"/>
    </source>
</evidence>
<proteinExistence type="inferred from homology"/>
<keyword evidence="16" id="KW-1185">Reference proteome</keyword>
<dbReference type="Pfam" id="PF14429">
    <property type="entry name" value="DOCK-C2"/>
    <property type="match status" value="1"/>
</dbReference>
<feature type="active site" description="Nucleophile" evidence="11">
    <location>
        <position position="300"/>
    </location>
</feature>
<dbReference type="PANTHER" id="PTHR22808:SF1">
    <property type="entry name" value="RNA CYTOSINE-C(5)-METHYLTRANSFERASE NSUN2-RELATED"/>
    <property type="match status" value="1"/>
</dbReference>
<dbReference type="Pfam" id="PF25376">
    <property type="entry name" value="Pre-PUA_NSUN2"/>
    <property type="match status" value="1"/>
</dbReference>
<evidence type="ECO:0000259" key="13">
    <source>
        <dbReference type="PROSITE" id="PS51651"/>
    </source>
</evidence>
<dbReference type="PANTHER" id="PTHR22808">
    <property type="entry name" value="NCL1 YEAST -RELATED NOL1/NOP2/FMU SUN DOMAIN-CONTAINING"/>
    <property type="match status" value="1"/>
</dbReference>
<evidence type="ECO:0000259" key="12">
    <source>
        <dbReference type="PROSITE" id="PS51650"/>
    </source>
</evidence>
<evidence type="ECO:0000256" key="7">
    <source>
        <dbReference type="ARBA" id="ARBA00022694"/>
    </source>
</evidence>
<gene>
    <name evidence="15" type="ORF">BOKJ2_LOCUS1364</name>
</gene>
<dbReference type="GO" id="GO:0000049">
    <property type="term" value="F:tRNA binding"/>
    <property type="evidence" value="ECO:0007669"/>
    <property type="project" value="UniProtKB-KW"/>
</dbReference>
<evidence type="ECO:0000256" key="11">
    <source>
        <dbReference type="PROSITE-ProRule" id="PRU01023"/>
    </source>
</evidence>
<name>A0A811JTW4_9BILA</name>
<organism evidence="15 16">
    <name type="scientific">Bursaphelenchus okinawaensis</name>
    <dbReference type="NCBI Taxonomy" id="465554"/>
    <lineage>
        <taxon>Eukaryota</taxon>
        <taxon>Metazoa</taxon>
        <taxon>Ecdysozoa</taxon>
        <taxon>Nematoda</taxon>
        <taxon>Chromadorea</taxon>
        <taxon>Rhabditida</taxon>
        <taxon>Tylenchina</taxon>
        <taxon>Tylenchomorpha</taxon>
        <taxon>Aphelenchoidea</taxon>
        <taxon>Aphelenchoididae</taxon>
        <taxon>Bursaphelenchus</taxon>
    </lineage>
</organism>
<dbReference type="GO" id="GO:0030488">
    <property type="term" value="P:tRNA methylation"/>
    <property type="evidence" value="ECO:0007669"/>
    <property type="project" value="TreeGrafter"/>
</dbReference>